<reference evidence="2" key="1">
    <citation type="submission" date="2020-05" db="EMBL/GenBank/DDBJ databases">
        <authorList>
            <person name="Chiriac C."/>
            <person name="Salcher M."/>
            <person name="Ghai R."/>
            <person name="Kavagutti S V."/>
        </authorList>
    </citation>
    <scope>NUCLEOTIDE SEQUENCE</scope>
</reference>
<feature type="compositionally biased region" description="Low complexity" evidence="1">
    <location>
        <begin position="1"/>
        <end position="21"/>
    </location>
</feature>
<feature type="region of interest" description="Disordered" evidence="1">
    <location>
        <begin position="350"/>
        <end position="531"/>
    </location>
</feature>
<organism evidence="2">
    <name type="scientific">freshwater metagenome</name>
    <dbReference type="NCBI Taxonomy" id="449393"/>
    <lineage>
        <taxon>unclassified sequences</taxon>
        <taxon>metagenomes</taxon>
        <taxon>ecological metagenomes</taxon>
    </lineage>
</organism>
<feature type="region of interest" description="Disordered" evidence="1">
    <location>
        <begin position="1"/>
        <end position="26"/>
    </location>
</feature>
<feature type="compositionally biased region" description="Pro residues" evidence="1">
    <location>
        <begin position="140"/>
        <end position="151"/>
    </location>
</feature>
<dbReference type="AlphaFoldDB" id="A0A6J7HDM0"/>
<feature type="compositionally biased region" description="Polar residues" evidence="1">
    <location>
        <begin position="510"/>
        <end position="523"/>
    </location>
</feature>
<feature type="compositionally biased region" description="Basic and acidic residues" evidence="1">
    <location>
        <begin position="453"/>
        <end position="465"/>
    </location>
</feature>
<sequence>MVAAPLRLRGAGAPARSAGPPQRDGLQLLPPLRRVVAGQAVRTPEARRAADVGEAAVGQADELAVGAGPVQVGDRVRAVRGPRPVAAGQVDRLRGRRGGVDGPVRRRGVVPVGAVAPDGHHPARARQERGAAAGALVGPRPGPVGPRPGPEQPRRVEDARVAPVVADVGDLAVRQRLHVGVEAHRRPRVGGRGRDRADLPAGPAGGEDLEVVVVAAAAGLVVPGGDHGAPVGERLLRRVPPAVAHPGLTGPAPRPRVVGVGAGPAAEVGVPAPVPGAVLGVERVAAGDEQLARRQQGLAGAEDRRRCEVVRGPVAVQVDGLLRQVVAGRPARLRVPRVEGRDVLARAVRAGGERAAAPVGDLARGQHRGVDRPGRQVHAGRRPAADPVRGADVGVDPTGGPAGVGRDRRARRRGRRRPGAQAGPPGGVLRRVRGAEPLRLRPSQTRLAGAGRRGAEPRSGRRGGERGPGPPRPGDVARRVVSPGGGRPRAQQADGEDDRRGDPGGAVDTHPSSATSAGSTHHPTTGGPAWW</sequence>
<evidence type="ECO:0000313" key="2">
    <source>
        <dbReference type="EMBL" id="CAB4919097.1"/>
    </source>
</evidence>
<dbReference type="EMBL" id="CAFBMK010000096">
    <property type="protein sequence ID" value="CAB4919097.1"/>
    <property type="molecule type" value="Genomic_DNA"/>
</dbReference>
<feature type="region of interest" description="Disordered" evidence="1">
    <location>
        <begin position="134"/>
        <end position="156"/>
    </location>
</feature>
<evidence type="ECO:0000256" key="1">
    <source>
        <dbReference type="SAM" id="MobiDB-lite"/>
    </source>
</evidence>
<gene>
    <name evidence="2" type="ORF">UFOPK3564_01729</name>
</gene>
<accession>A0A6J7HDM0</accession>
<name>A0A6J7HDM0_9ZZZZ</name>
<feature type="compositionally biased region" description="Low complexity" evidence="1">
    <location>
        <begin position="350"/>
        <end position="360"/>
    </location>
</feature>
<protein>
    <submittedName>
        <fullName evidence="2">Unannotated protein</fullName>
    </submittedName>
</protein>
<feature type="compositionally biased region" description="Basic residues" evidence="1">
    <location>
        <begin position="408"/>
        <end position="418"/>
    </location>
</feature>
<proteinExistence type="predicted"/>
<feature type="compositionally biased region" description="Low complexity" evidence="1">
    <location>
        <begin position="419"/>
        <end position="429"/>
    </location>
</feature>